<gene>
    <name evidence="3" type="ORF">CVT26_002991</name>
</gene>
<feature type="region of interest" description="Disordered" evidence="1">
    <location>
        <begin position="108"/>
        <end position="301"/>
    </location>
</feature>
<proteinExistence type="predicted"/>
<feature type="compositionally biased region" description="Polar residues" evidence="1">
    <location>
        <begin position="164"/>
        <end position="182"/>
    </location>
</feature>
<dbReference type="Gene3D" id="3.40.970.10">
    <property type="entry name" value="Ribonuclease H1, N-terminal domain"/>
    <property type="match status" value="1"/>
</dbReference>
<feature type="region of interest" description="Disordered" evidence="1">
    <location>
        <begin position="1"/>
        <end position="56"/>
    </location>
</feature>
<dbReference type="EMBL" id="NHYE01001167">
    <property type="protein sequence ID" value="PPQ97915.1"/>
    <property type="molecule type" value="Genomic_DNA"/>
</dbReference>
<evidence type="ECO:0000313" key="4">
    <source>
        <dbReference type="Proteomes" id="UP000284706"/>
    </source>
</evidence>
<evidence type="ECO:0000313" key="3">
    <source>
        <dbReference type="EMBL" id="PPQ97915.1"/>
    </source>
</evidence>
<name>A0A409Y4I6_9AGAR</name>
<feature type="compositionally biased region" description="Polar residues" evidence="1">
    <location>
        <begin position="215"/>
        <end position="262"/>
    </location>
</feature>
<dbReference type="Proteomes" id="UP000284706">
    <property type="component" value="Unassembled WGS sequence"/>
</dbReference>
<dbReference type="OrthoDB" id="2643013at2759"/>
<feature type="region of interest" description="Disordered" evidence="1">
    <location>
        <begin position="317"/>
        <end position="399"/>
    </location>
</feature>
<feature type="compositionally biased region" description="Polar residues" evidence="1">
    <location>
        <begin position="41"/>
        <end position="53"/>
    </location>
</feature>
<organism evidence="3 4">
    <name type="scientific">Gymnopilus dilepis</name>
    <dbReference type="NCBI Taxonomy" id="231916"/>
    <lineage>
        <taxon>Eukaryota</taxon>
        <taxon>Fungi</taxon>
        <taxon>Dikarya</taxon>
        <taxon>Basidiomycota</taxon>
        <taxon>Agaricomycotina</taxon>
        <taxon>Agaricomycetes</taxon>
        <taxon>Agaricomycetidae</taxon>
        <taxon>Agaricales</taxon>
        <taxon>Agaricineae</taxon>
        <taxon>Hymenogastraceae</taxon>
        <taxon>Gymnopilus</taxon>
    </lineage>
</organism>
<feature type="compositionally biased region" description="Low complexity" evidence="1">
    <location>
        <begin position="364"/>
        <end position="399"/>
    </location>
</feature>
<feature type="compositionally biased region" description="Low complexity" evidence="1">
    <location>
        <begin position="317"/>
        <end position="345"/>
    </location>
</feature>
<dbReference type="Pfam" id="PF01693">
    <property type="entry name" value="Cauli_VI"/>
    <property type="match status" value="1"/>
</dbReference>
<dbReference type="InterPro" id="IPR011320">
    <property type="entry name" value="RNase_H1_N"/>
</dbReference>
<dbReference type="InterPro" id="IPR037056">
    <property type="entry name" value="RNase_H1_N_sf"/>
</dbReference>
<reference evidence="3 4" key="1">
    <citation type="journal article" date="2018" name="Evol. Lett.">
        <title>Horizontal gene cluster transfer increased hallucinogenic mushroom diversity.</title>
        <authorList>
            <person name="Reynolds H.T."/>
            <person name="Vijayakumar V."/>
            <person name="Gluck-Thaler E."/>
            <person name="Korotkin H.B."/>
            <person name="Matheny P.B."/>
            <person name="Slot J.C."/>
        </authorList>
    </citation>
    <scope>NUCLEOTIDE SEQUENCE [LARGE SCALE GENOMIC DNA]</scope>
    <source>
        <strain evidence="3 4">SRW20</strain>
    </source>
</reference>
<evidence type="ECO:0000256" key="1">
    <source>
        <dbReference type="SAM" id="MobiDB-lite"/>
    </source>
</evidence>
<keyword evidence="4" id="KW-1185">Reference proteome</keyword>
<protein>
    <recommendedName>
        <fullName evidence="2">Ribonuclease H1 N-terminal domain-containing protein</fullName>
    </recommendedName>
</protein>
<comment type="caution">
    <text evidence="3">The sequence shown here is derived from an EMBL/GenBank/DDBJ whole genome shotgun (WGS) entry which is preliminary data.</text>
</comment>
<evidence type="ECO:0000259" key="2">
    <source>
        <dbReference type="Pfam" id="PF01693"/>
    </source>
</evidence>
<feature type="domain" description="Ribonuclease H1 N-terminal" evidence="2">
    <location>
        <begin position="535"/>
        <end position="576"/>
    </location>
</feature>
<dbReference type="AlphaFoldDB" id="A0A409Y4I6"/>
<feature type="compositionally biased region" description="Low complexity" evidence="1">
    <location>
        <begin position="269"/>
        <end position="301"/>
    </location>
</feature>
<dbReference type="InParanoid" id="A0A409Y4I6"/>
<sequence>MPRETPRFSPFNPPATNAQSGGPGDLPSTPSSRSRYGALPAQNNMANADQTTPTRRRQEINITYSVTTTTPEGPRVEALTHSIATIEDYIATLAAVMAGPSVDNVGVPHPSTVHHGGLRTSASSNSTPRRSAAALGSPVVSPIPITTPHRPAEDPDCPFGSPSAHATPSTARTGASSGQTSRARGDDPVPPAQSYARGSPTTAQPATDTRHYPVSHTQAASTTASRGHSSNVPSTTNASHFTTASVPTGITSSTVRGPSGSIQPGVGFATSSTAARSSSSSSAPRQSSRADQPAAGSSSFAPSSSVVAQAVPNSAVSAASGSATPNHHSSSASTPRNSSSATAARGTNSGNAARGDGTTTASGSAVSRSYNASRSANAAASSSRVNAAASSSRTNTSSSGTVQYIPRLLAMQQIVIKDYIPPHPDTIEPMPLGPKGLLYILFGGAGGGIYRFWSEISSRGAPWRVVEGRKSFLDASRVYRCAYKKRLILIEPPSGSPHENSPHVYRVVPYGLDSAPMDLSVPDPDDLDIPEGAEKYYVVIVGEEPGVWTEWYEAGVRTQRVLKRAKFQSVDTRAEAISLYLRAWLEKRVKAIPVAYGRFDKRLVLPPFPRAK</sequence>
<accession>A0A409Y4I6</accession>
<feature type="compositionally biased region" description="Polar residues" evidence="1">
    <location>
        <begin position="346"/>
        <end position="363"/>
    </location>
</feature>
<feature type="compositionally biased region" description="Polar residues" evidence="1">
    <location>
        <begin position="120"/>
        <end position="129"/>
    </location>
</feature>